<reference evidence="1 2" key="1">
    <citation type="submission" date="2014-04" db="EMBL/GenBank/DDBJ databases">
        <title>Evolutionary Origins and Diversification of the Mycorrhizal Mutualists.</title>
        <authorList>
            <consortium name="DOE Joint Genome Institute"/>
            <consortium name="Mycorrhizal Genomics Consortium"/>
            <person name="Kohler A."/>
            <person name="Kuo A."/>
            <person name="Nagy L.G."/>
            <person name="Floudas D."/>
            <person name="Copeland A."/>
            <person name="Barry K.W."/>
            <person name="Cichocki N."/>
            <person name="Veneault-Fourrey C."/>
            <person name="LaButti K."/>
            <person name="Lindquist E.A."/>
            <person name="Lipzen A."/>
            <person name="Lundell T."/>
            <person name="Morin E."/>
            <person name="Murat C."/>
            <person name="Riley R."/>
            <person name="Ohm R."/>
            <person name="Sun H."/>
            <person name="Tunlid A."/>
            <person name="Henrissat B."/>
            <person name="Grigoriev I.V."/>
            <person name="Hibbett D.S."/>
            <person name="Martin F."/>
        </authorList>
    </citation>
    <scope>NUCLEOTIDE SEQUENCE [LARGE SCALE GENOMIC DNA]</scope>
    <source>
        <strain evidence="1 2">Koide BX008</strain>
    </source>
</reference>
<dbReference type="HOGENOM" id="CLU_3049840_0_0_1"/>
<gene>
    <name evidence="1" type="ORF">M378DRAFT_162898</name>
</gene>
<accession>A0A0C2WSS0</accession>
<dbReference type="InParanoid" id="A0A0C2WSS0"/>
<dbReference type="Proteomes" id="UP000054549">
    <property type="component" value="Unassembled WGS sequence"/>
</dbReference>
<proteinExistence type="predicted"/>
<dbReference type="EMBL" id="KN818247">
    <property type="protein sequence ID" value="KIL64752.1"/>
    <property type="molecule type" value="Genomic_DNA"/>
</dbReference>
<name>A0A0C2WSS0_AMAMK</name>
<keyword evidence="2" id="KW-1185">Reference proteome</keyword>
<protein>
    <submittedName>
        <fullName evidence="1">Uncharacterized protein</fullName>
    </submittedName>
</protein>
<evidence type="ECO:0000313" key="1">
    <source>
        <dbReference type="EMBL" id="KIL64752.1"/>
    </source>
</evidence>
<dbReference type="AlphaFoldDB" id="A0A0C2WSS0"/>
<organism evidence="1 2">
    <name type="scientific">Amanita muscaria (strain Koide BX008)</name>
    <dbReference type="NCBI Taxonomy" id="946122"/>
    <lineage>
        <taxon>Eukaryota</taxon>
        <taxon>Fungi</taxon>
        <taxon>Dikarya</taxon>
        <taxon>Basidiomycota</taxon>
        <taxon>Agaricomycotina</taxon>
        <taxon>Agaricomycetes</taxon>
        <taxon>Agaricomycetidae</taxon>
        <taxon>Agaricales</taxon>
        <taxon>Pluteineae</taxon>
        <taxon>Amanitaceae</taxon>
        <taxon>Amanita</taxon>
    </lineage>
</organism>
<sequence>MTIHGSHLAPIWLRVSNTRVDINLTSTRSSQHHQLELAHCITINIVYKLKLIYA</sequence>
<evidence type="ECO:0000313" key="2">
    <source>
        <dbReference type="Proteomes" id="UP000054549"/>
    </source>
</evidence>